<feature type="chain" id="PRO_5040430992" description="C-type lectin domain-containing protein" evidence="1">
    <location>
        <begin position="25"/>
        <end position="211"/>
    </location>
</feature>
<reference evidence="3" key="1">
    <citation type="journal article" date="2023" name="Genome Biol. Evol.">
        <title>Long-read-based Genome Assembly of Drosophila gunungcola Reveals Fewer Chemosensory Genes in Flower-breeding Species.</title>
        <authorList>
            <person name="Negi A."/>
            <person name="Liao B.Y."/>
            <person name="Yeh S.D."/>
        </authorList>
    </citation>
    <scope>NUCLEOTIDE SEQUENCE</scope>
    <source>
        <strain evidence="3">Sukarami</strain>
    </source>
</reference>
<gene>
    <name evidence="3" type="ORF">M5D96_004573</name>
</gene>
<evidence type="ECO:0000259" key="2">
    <source>
        <dbReference type="PROSITE" id="PS50041"/>
    </source>
</evidence>
<dbReference type="Proteomes" id="UP001059596">
    <property type="component" value="Unassembled WGS sequence"/>
</dbReference>
<dbReference type="Pfam" id="PF00059">
    <property type="entry name" value="Lectin_C"/>
    <property type="match status" value="1"/>
</dbReference>
<feature type="domain" description="C-type lectin" evidence="2">
    <location>
        <begin position="91"/>
        <end position="206"/>
    </location>
</feature>
<comment type="caution">
    <text evidence="3">The sequence shown here is derived from an EMBL/GenBank/DDBJ whole genome shotgun (WGS) entry which is preliminary data.</text>
</comment>
<dbReference type="PROSITE" id="PS50041">
    <property type="entry name" value="C_TYPE_LECTIN_2"/>
    <property type="match status" value="1"/>
</dbReference>
<proteinExistence type="predicted"/>
<dbReference type="EMBL" id="JAMKOV010000002">
    <property type="protein sequence ID" value="KAI8043246.1"/>
    <property type="molecule type" value="Genomic_DNA"/>
</dbReference>
<dbReference type="InterPro" id="IPR016187">
    <property type="entry name" value="CTDL_fold"/>
</dbReference>
<dbReference type="InterPro" id="IPR001304">
    <property type="entry name" value="C-type_lectin-like"/>
</dbReference>
<dbReference type="PANTHER" id="PTHR22803">
    <property type="entry name" value="MANNOSE, PHOSPHOLIPASE, LECTIN RECEPTOR RELATED"/>
    <property type="match status" value="1"/>
</dbReference>
<keyword evidence="1" id="KW-0732">Signal</keyword>
<dbReference type="Gene3D" id="3.10.100.10">
    <property type="entry name" value="Mannose-Binding Protein A, subunit A"/>
    <property type="match status" value="1"/>
</dbReference>
<dbReference type="InterPro" id="IPR050111">
    <property type="entry name" value="C-type_lectin/snaclec_domain"/>
</dbReference>
<evidence type="ECO:0000256" key="1">
    <source>
        <dbReference type="SAM" id="SignalP"/>
    </source>
</evidence>
<organism evidence="3 4">
    <name type="scientific">Drosophila gunungcola</name>
    <name type="common">fruit fly</name>
    <dbReference type="NCBI Taxonomy" id="103775"/>
    <lineage>
        <taxon>Eukaryota</taxon>
        <taxon>Metazoa</taxon>
        <taxon>Ecdysozoa</taxon>
        <taxon>Arthropoda</taxon>
        <taxon>Hexapoda</taxon>
        <taxon>Insecta</taxon>
        <taxon>Pterygota</taxon>
        <taxon>Neoptera</taxon>
        <taxon>Endopterygota</taxon>
        <taxon>Diptera</taxon>
        <taxon>Brachycera</taxon>
        <taxon>Muscomorpha</taxon>
        <taxon>Ephydroidea</taxon>
        <taxon>Drosophilidae</taxon>
        <taxon>Drosophila</taxon>
        <taxon>Sophophora</taxon>
    </lineage>
</organism>
<dbReference type="AlphaFoldDB" id="A0A9P9YUC4"/>
<dbReference type="SUPFAM" id="SSF56436">
    <property type="entry name" value="C-type lectin-like"/>
    <property type="match status" value="1"/>
</dbReference>
<evidence type="ECO:0000313" key="3">
    <source>
        <dbReference type="EMBL" id="KAI8043246.1"/>
    </source>
</evidence>
<sequence>MLKSTFFILCGIVALEIYGSPVNPQENSESICLLRDAPQQCGAFCLSALSPLYNQMANFKPTEKTELKVVLTKLEYAINTTNATTSKFELIGSRYFYIEQDISQNWTTAASTCRQMGGHLASFKDQEELDAIAMKLHLRHGYWLGVNDHTKRDTFVSLASGMPAFLMSEFLERYSSNDNPHCVGLIGGRNVFRLVPCWIKMNFICQADDKV</sequence>
<dbReference type="SMART" id="SM00034">
    <property type="entry name" value="CLECT"/>
    <property type="match status" value="1"/>
</dbReference>
<name>A0A9P9YUC4_9MUSC</name>
<keyword evidence="4" id="KW-1185">Reference proteome</keyword>
<evidence type="ECO:0000313" key="4">
    <source>
        <dbReference type="Proteomes" id="UP001059596"/>
    </source>
</evidence>
<protein>
    <recommendedName>
        <fullName evidence="2">C-type lectin domain-containing protein</fullName>
    </recommendedName>
</protein>
<feature type="signal peptide" evidence="1">
    <location>
        <begin position="1"/>
        <end position="24"/>
    </location>
</feature>
<accession>A0A9P9YUC4</accession>
<dbReference type="CDD" id="cd00037">
    <property type="entry name" value="CLECT"/>
    <property type="match status" value="1"/>
</dbReference>
<dbReference type="InterPro" id="IPR016186">
    <property type="entry name" value="C-type_lectin-like/link_sf"/>
</dbReference>